<dbReference type="STRING" id="137591.AO080_00090"/>
<dbReference type="PANTHER" id="PTHR33434">
    <property type="entry name" value="DEGV DOMAIN-CONTAINING PROTEIN DR_1986-RELATED"/>
    <property type="match status" value="1"/>
</dbReference>
<evidence type="ECO:0000313" key="5">
    <source>
        <dbReference type="Proteomes" id="UP000320012"/>
    </source>
</evidence>
<dbReference type="PANTHER" id="PTHR33434:SF8">
    <property type="entry name" value="DEGV DOMAIN-CONTAINING PROTEIN SPR1019"/>
    <property type="match status" value="1"/>
</dbReference>
<proteinExistence type="predicted"/>
<protein>
    <submittedName>
        <fullName evidence="2">DegV domain-containing protein</fullName>
    </submittedName>
    <submittedName>
        <fullName evidence="3">DegV family protein</fullName>
    </submittedName>
</protein>
<keyword evidence="4" id="KW-1185">Reference proteome</keyword>
<dbReference type="KEGG" id="wcb:AO080_00090"/>
<dbReference type="Pfam" id="PF02645">
    <property type="entry name" value="DegV"/>
    <property type="match status" value="1"/>
</dbReference>
<evidence type="ECO:0000256" key="1">
    <source>
        <dbReference type="ARBA" id="ARBA00023121"/>
    </source>
</evidence>
<dbReference type="NCBIfam" id="TIGR00762">
    <property type="entry name" value="DegV"/>
    <property type="match status" value="1"/>
</dbReference>
<dbReference type="InterPro" id="IPR003797">
    <property type="entry name" value="DegV"/>
</dbReference>
<dbReference type="AlphaFoldDB" id="A0A0D1LUA1"/>
<dbReference type="GO" id="GO:0008289">
    <property type="term" value="F:lipid binding"/>
    <property type="evidence" value="ECO:0007669"/>
    <property type="project" value="UniProtKB-KW"/>
</dbReference>
<gene>
    <name evidence="3" type="ORF">FO435_02075</name>
    <name evidence="2" type="ORF">QX99_00438</name>
</gene>
<evidence type="ECO:0000313" key="2">
    <source>
        <dbReference type="EMBL" id="KIU21751.1"/>
    </source>
</evidence>
<dbReference type="InterPro" id="IPR050270">
    <property type="entry name" value="DegV_domain_contain"/>
</dbReference>
<accession>A0A0D1LUA1</accession>
<organism evidence="2 4">
    <name type="scientific">Weissella cibaria</name>
    <dbReference type="NCBI Taxonomy" id="137591"/>
    <lineage>
        <taxon>Bacteria</taxon>
        <taxon>Bacillati</taxon>
        <taxon>Bacillota</taxon>
        <taxon>Bacilli</taxon>
        <taxon>Lactobacillales</taxon>
        <taxon>Lactobacillaceae</taxon>
        <taxon>Weissella</taxon>
    </lineage>
</organism>
<dbReference type="Gene3D" id="3.40.50.10170">
    <property type="match status" value="1"/>
</dbReference>
<sequence>MTKVKIITDSTARLTPEEVAQYDISVVPLTVMIDGTVYHDGVSITPSEFIEKMAASKSLPTTSQPSLGAFTEVYETVPEDVEVLSLHLTHHLSGTVQAAEQAARLVPHDIVVRDSNYIDRALAAQVLVAGRMAQAGATRDEILAELQRVEDNTELYLTVTTLKNLVAGGRLSKASGLIGTLLDIKLGAHVPLGKITMEVKGRGKKTIKGYQDLIFERMHAEPNGIAVIGISHADAAEEAEQLAARARDEFPEAIVDIAETTPIESTHAGPGAMGISYLKNYA</sequence>
<dbReference type="EMBL" id="VNHC01000002">
    <property type="protein sequence ID" value="TVV26769.1"/>
    <property type="molecule type" value="Genomic_DNA"/>
</dbReference>
<dbReference type="PROSITE" id="PS51482">
    <property type="entry name" value="DEGV"/>
    <property type="match status" value="1"/>
</dbReference>
<dbReference type="OrthoDB" id="5429275at2"/>
<evidence type="ECO:0000313" key="3">
    <source>
        <dbReference type="EMBL" id="TVV26769.1"/>
    </source>
</evidence>
<reference evidence="3 5" key="2">
    <citation type="submission" date="2019-07" db="EMBL/GenBank/DDBJ databases">
        <title>Genome sequence of Weissella cibaria GK1.</title>
        <authorList>
            <person name="Choi H.-J."/>
        </authorList>
    </citation>
    <scope>NUCLEOTIDE SEQUENCE [LARGE SCALE GENOMIC DNA]</scope>
    <source>
        <strain evidence="3 5">GK1</strain>
    </source>
</reference>
<name>A0A0D1LUA1_9LACO</name>
<dbReference type="SUPFAM" id="SSF82549">
    <property type="entry name" value="DAK1/DegV-like"/>
    <property type="match status" value="1"/>
</dbReference>
<evidence type="ECO:0000313" key="4">
    <source>
        <dbReference type="Proteomes" id="UP000032287"/>
    </source>
</evidence>
<comment type="caution">
    <text evidence="2">The sequence shown here is derived from an EMBL/GenBank/DDBJ whole genome shotgun (WGS) entry which is preliminary data.</text>
</comment>
<dbReference type="Proteomes" id="UP000320012">
    <property type="component" value="Unassembled WGS sequence"/>
</dbReference>
<keyword evidence="1" id="KW-0446">Lipid-binding</keyword>
<dbReference type="Proteomes" id="UP000032287">
    <property type="component" value="Unassembled WGS sequence"/>
</dbReference>
<reference evidence="2 4" key="1">
    <citation type="journal article" date="2015" name="Microbiology (Mosc.)">
        <title>Genomics of the Weissella cibaria species with an examination of its metabolic traits.</title>
        <authorList>
            <person name="Lynch K.M."/>
            <person name="Lucid A."/>
            <person name="Arendt E.K."/>
            <person name="Sleator R.D."/>
            <person name="Lucey B."/>
            <person name="Coffey A."/>
        </authorList>
    </citation>
    <scope>NUCLEOTIDE SEQUENCE [LARGE SCALE GENOMIC DNA]</scope>
    <source>
        <strain evidence="2 4">MG1</strain>
    </source>
</reference>
<dbReference type="EMBL" id="JWHU01000006">
    <property type="protein sequence ID" value="KIU21751.1"/>
    <property type="molecule type" value="Genomic_DNA"/>
</dbReference>
<dbReference type="eggNOG" id="COG1307">
    <property type="taxonomic scope" value="Bacteria"/>
</dbReference>
<dbReference type="Gene3D" id="3.30.1180.10">
    <property type="match status" value="1"/>
</dbReference>
<dbReference type="InterPro" id="IPR043168">
    <property type="entry name" value="DegV_C"/>
</dbReference>
<dbReference type="RefSeq" id="WP_043708921.1">
    <property type="nucleotide sequence ID" value="NZ_CP012873.1"/>
</dbReference>
<dbReference type="PATRIC" id="fig|137591.25.peg.424"/>